<dbReference type="SUPFAM" id="SSF55021">
    <property type="entry name" value="ACT-like"/>
    <property type="match status" value="1"/>
</dbReference>
<evidence type="ECO:0000259" key="1">
    <source>
        <dbReference type="Pfam" id="PF10000"/>
    </source>
</evidence>
<comment type="caution">
    <text evidence="3">The sequence shown here is derived from an EMBL/GenBank/DDBJ whole genome shotgun (WGS) entry which is preliminary data.</text>
</comment>
<accession>W9XLF1</accession>
<keyword evidence="4" id="KW-1185">Reference proteome</keyword>
<dbReference type="GeneID" id="19173405"/>
<dbReference type="PANTHER" id="PTHR39199">
    <property type="entry name" value="BLR5128 PROTEIN"/>
    <property type="match status" value="1"/>
</dbReference>
<evidence type="ECO:0000313" key="3">
    <source>
        <dbReference type="EMBL" id="EXJ78160.1"/>
    </source>
</evidence>
<dbReference type="STRING" id="1182542.W9XLF1"/>
<dbReference type="InterPro" id="IPR018717">
    <property type="entry name" value="DUF2241"/>
</dbReference>
<dbReference type="AlphaFoldDB" id="W9XLF1"/>
<gene>
    <name evidence="3" type="ORF">A1O3_09321</name>
</gene>
<dbReference type="OrthoDB" id="10064407at2759"/>
<dbReference type="HOGENOM" id="CLU_113369_0_0_1"/>
<evidence type="ECO:0000313" key="4">
    <source>
        <dbReference type="Proteomes" id="UP000019478"/>
    </source>
</evidence>
<dbReference type="InterPro" id="IPR027795">
    <property type="entry name" value="CASTOR_ACT_dom"/>
</dbReference>
<protein>
    <recommendedName>
        <fullName evidence="5">DUF2241 domain-containing protein</fullName>
    </recommendedName>
</protein>
<dbReference type="InterPro" id="IPR045865">
    <property type="entry name" value="ACT-like_dom_sf"/>
</dbReference>
<proteinExistence type="predicted"/>
<dbReference type="Pfam" id="PF10000">
    <property type="entry name" value="ACT_3"/>
    <property type="match status" value="1"/>
</dbReference>
<dbReference type="GO" id="GO:0046394">
    <property type="term" value="P:carboxylic acid biosynthetic process"/>
    <property type="evidence" value="ECO:0007669"/>
    <property type="project" value="UniProtKB-ARBA"/>
</dbReference>
<reference evidence="3 4" key="1">
    <citation type="submission" date="2013-03" db="EMBL/GenBank/DDBJ databases">
        <title>The Genome Sequence of Capronia epimyces CBS 606.96.</title>
        <authorList>
            <consortium name="The Broad Institute Genomics Platform"/>
            <person name="Cuomo C."/>
            <person name="de Hoog S."/>
            <person name="Gorbushina A."/>
            <person name="Walker B."/>
            <person name="Young S.K."/>
            <person name="Zeng Q."/>
            <person name="Gargeya S."/>
            <person name="Fitzgerald M."/>
            <person name="Haas B."/>
            <person name="Abouelleil A."/>
            <person name="Allen A.W."/>
            <person name="Alvarado L."/>
            <person name="Arachchi H.M."/>
            <person name="Berlin A.M."/>
            <person name="Chapman S.B."/>
            <person name="Gainer-Dewar J."/>
            <person name="Goldberg J."/>
            <person name="Griggs A."/>
            <person name="Gujja S."/>
            <person name="Hansen M."/>
            <person name="Howarth C."/>
            <person name="Imamovic A."/>
            <person name="Ireland A."/>
            <person name="Larimer J."/>
            <person name="McCowan C."/>
            <person name="Murphy C."/>
            <person name="Pearson M."/>
            <person name="Poon T.W."/>
            <person name="Priest M."/>
            <person name="Roberts A."/>
            <person name="Saif S."/>
            <person name="Shea T."/>
            <person name="Sisk P."/>
            <person name="Sykes S."/>
            <person name="Wortman J."/>
            <person name="Nusbaum C."/>
            <person name="Birren B."/>
        </authorList>
    </citation>
    <scope>NUCLEOTIDE SEQUENCE [LARGE SCALE GENOMIC DNA]</scope>
    <source>
        <strain evidence="3 4">CBS 606.96</strain>
    </source>
</reference>
<dbReference type="Gene3D" id="3.30.2130.10">
    <property type="entry name" value="VC0802-like"/>
    <property type="match status" value="1"/>
</dbReference>
<dbReference type="eggNOG" id="ENOG502S8Y4">
    <property type="taxonomic scope" value="Eukaryota"/>
</dbReference>
<dbReference type="Proteomes" id="UP000019478">
    <property type="component" value="Unassembled WGS sequence"/>
</dbReference>
<dbReference type="EMBL" id="AMGY01000009">
    <property type="protein sequence ID" value="EXJ78160.1"/>
    <property type="molecule type" value="Genomic_DNA"/>
</dbReference>
<dbReference type="Pfam" id="PF13840">
    <property type="entry name" value="ACT_7"/>
    <property type="match status" value="1"/>
</dbReference>
<sequence>MSSPPPTSSTSGETSLSKLLSTLTVTLHPPTYVFLNIPVSDFEGTNAASRFPIPLAEIILFFREPGDGITVIVELAVIERYQRQDQAQKSVENDSVPDTVGSRLKTLYRYDYQYPCRMITCDVHSSLAAVGFMATLATRLARRGISVNPVSGFFHDHLFVPAEKAEEAVRVLEEVREEASQKSGSN</sequence>
<feature type="domain" description="CASTOR ACT" evidence="2">
    <location>
        <begin position="114"/>
        <end position="174"/>
    </location>
</feature>
<dbReference type="PANTHER" id="PTHR39199:SF1">
    <property type="entry name" value="BLR5128 PROTEIN"/>
    <property type="match status" value="1"/>
</dbReference>
<dbReference type="GO" id="GO:0006520">
    <property type="term" value="P:amino acid metabolic process"/>
    <property type="evidence" value="ECO:0007669"/>
    <property type="project" value="UniProtKB-ARBA"/>
</dbReference>
<name>W9XLF1_9EURO</name>
<evidence type="ECO:0000259" key="2">
    <source>
        <dbReference type="Pfam" id="PF13840"/>
    </source>
</evidence>
<dbReference type="RefSeq" id="XP_007737605.1">
    <property type="nucleotide sequence ID" value="XM_007739415.1"/>
</dbReference>
<feature type="domain" description="DUF2241" evidence="1">
    <location>
        <begin position="11"/>
        <end position="75"/>
    </location>
</feature>
<evidence type="ECO:0008006" key="5">
    <source>
        <dbReference type="Google" id="ProtNLM"/>
    </source>
</evidence>
<organism evidence="3 4">
    <name type="scientific">Capronia epimyces CBS 606.96</name>
    <dbReference type="NCBI Taxonomy" id="1182542"/>
    <lineage>
        <taxon>Eukaryota</taxon>
        <taxon>Fungi</taxon>
        <taxon>Dikarya</taxon>
        <taxon>Ascomycota</taxon>
        <taxon>Pezizomycotina</taxon>
        <taxon>Eurotiomycetes</taxon>
        <taxon>Chaetothyriomycetidae</taxon>
        <taxon>Chaetothyriales</taxon>
        <taxon>Herpotrichiellaceae</taxon>
        <taxon>Capronia</taxon>
    </lineage>
</organism>